<dbReference type="PROSITE" id="PS01153">
    <property type="entry name" value="NOL1_NOP2_SUN"/>
    <property type="match status" value="1"/>
</dbReference>
<keyword evidence="5" id="KW-0963">Cytoplasm</keyword>
<comment type="similarity">
    <text evidence="3 14">Belongs to the class I-like SAM-binding methyltransferase superfamily. RsmB/NOP family.</text>
</comment>
<evidence type="ECO:0000256" key="4">
    <source>
        <dbReference type="ARBA" id="ARBA00012140"/>
    </source>
</evidence>
<feature type="binding site" evidence="14">
    <location>
        <position position="315"/>
    </location>
    <ligand>
        <name>S-adenosyl-L-methionine</name>
        <dbReference type="ChEBI" id="CHEBI:59789"/>
    </ligand>
</feature>
<dbReference type="Proteomes" id="UP000199695">
    <property type="component" value="Unassembled WGS sequence"/>
</dbReference>
<comment type="function">
    <text evidence="1">Specifically methylates the cytosine at position 967 (m5C967) of 16S rRNA.</text>
</comment>
<dbReference type="InterPro" id="IPR049560">
    <property type="entry name" value="MeTrfase_RsmB-F_NOP2_cat"/>
</dbReference>
<dbReference type="PROSITE" id="PS51686">
    <property type="entry name" value="SAM_MT_RSMB_NOP"/>
    <property type="match status" value="1"/>
</dbReference>
<dbReference type="InterPro" id="IPR054728">
    <property type="entry name" value="RsmB-like_ferredoxin"/>
</dbReference>
<name>A0A1H8EBB7_9BACL</name>
<dbReference type="STRING" id="1173111.SAMN05444955_106207"/>
<comment type="subcellular location">
    <subcellularLocation>
        <location evidence="2">Cytoplasm</location>
    </subcellularLocation>
</comment>
<dbReference type="InterPro" id="IPR035926">
    <property type="entry name" value="NusB-like_sf"/>
</dbReference>
<feature type="binding site" evidence="14">
    <location>
        <begin position="264"/>
        <end position="270"/>
    </location>
    <ligand>
        <name>S-adenosyl-L-methionine</name>
        <dbReference type="ChEBI" id="CHEBI:59789"/>
    </ligand>
</feature>
<keyword evidence="7 14" id="KW-0489">Methyltransferase</keyword>
<feature type="binding site" evidence="14">
    <location>
        <position position="288"/>
    </location>
    <ligand>
        <name>S-adenosyl-L-methionine</name>
        <dbReference type="ChEBI" id="CHEBI:59789"/>
    </ligand>
</feature>
<dbReference type="SUPFAM" id="SSF53335">
    <property type="entry name" value="S-adenosyl-L-methionine-dependent methyltransferases"/>
    <property type="match status" value="1"/>
</dbReference>
<evidence type="ECO:0000256" key="12">
    <source>
        <dbReference type="ARBA" id="ARBA00031088"/>
    </source>
</evidence>
<keyword evidence="6" id="KW-0698">rRNA processing</keyword>
<feature type="domain" description="SAM-dependent MTase RsmB/NOP-type" evidence="15">
    <location>
        <begin position="173"/>
        <end position="454"/>
    </location>
</feature>
<dbReference type="GO" id="GO:0008649">
    <property type="term" value="F:rRNA methyltransferase activity"/>
    <property type="evidence" value="ECO:0007669"/>
    <property type="project" value="InterPro"/>
</dbReference>
<evidence type="ECO:0000256" key="14">
    <source>
        <dbReference type="PROSITE-ProRule" id="PRU01023"/>
    </source>
</evidence>
<evidence type="ECO:0000256" key="13">
    <source>
        <dbReference type="ARBA" id="ARBA00047283"/>
    </source>
</evidence>
<dbReference type="FunFam" id="1.10.940.10:FF:000006">
    <property type="entry name" value="16S rRNA (Cytosine(967)-C(5))-methyltransferase RsmB"/>
    <property type="match status" value="1"/>
</dbReference>
<dbReference type="Gene3D" id="3.30.70.1170">
    <property type="entry name" value="Sun protein, domain 3"/>
    <property type="match status" value="1"/>
</dbReference>
<dbReference type="Pfam" id="PF22458">
    <property type="entry name" value="RsmF-B_ferredox"/>
    <property type="match status" value="1"/>
</dbReference>
<dbReference type="InterPro" id="IPR023267">
    <property type="entry name" value="RCMT"/>
</dbReference>
<dbReference type="PRINTS" id="PR02008">
    <property type="entry name" value="RCMTFAMILY"/>
</dbReference>
<reference evidence="16 17" key="1">
    <citation type="submission" date="2016-10" db="EMBL/GenBank/DDBJ databases">
        <authorList>
            <person name="de Groot N.N."/>
        </authorList>
    </citation>
    <scope>NUCLEOTIDE SEQUENCE [LARGE SCALE GENOMIC DNA]</scope>
    <source>
        <strain evidence="16 17">DSM 46701</strain>
    </source>
</reference>
<dbReference type="NCBIfam" id="TIGR00563">
    <property type="entry name" value="rsmB"/>
    <property type="match status" value="1"/>
</dbReference>
<dbReference type="FunFam" id="3.40.50.150:FF:000257">
    <property type="entry name" value="16S rRNA methyltransferase"/>
    <property type="match status" value="1"/>
</dbReference>
<evidence type="ECO:0000256" key="1">
    <source>
        <dbReference type="ARBA" id="ARBA00002724"/>
    </source>
</evidence>
<evidence type="ECO:0000256" key="5">
    <source>
        <dbReference type="ARBA" id="ARBA00022490"/>
    </source>
</evidence>
<gene>
    <name evidence="16" type="ORF">SAMN05444955_106207</name>
</gene>
<dbReference type="EMBL" id="FOCQ01000006">
    <property type="protein sequence ID" value="SEN16137.1"/>
    <property type="molecule type" value="Genomic_DNA"/>
</dbReference>
<sequence>MMTALSARECALDILIKIEQNQSYSNLALNRFLVASGLNERDKRLVTELVYGCIQRLNTLDWILNHLVKKGIDSLEPWVRQVLRMGIYQLTYLDKIPERAAVHESVQISKKRGHKGIAGLVNGVLRSYLRRKEELAPPARPQTLQEKAIAYSHPEWLIKRMEQAYGEETTRLALLANHVPPKVSIRVNTLKINRDDFVGKWNEEQEGEAVPSSVSPEGVIIKRGGNPAYSRLYEEGYCTIQDESSMLVGRVLAPRPGMRVLDACAAPGGKTTHLAEQMNNEGLILACDIHPHKMELIRENAGRLGITIVEPQLADARELPGRLPPEAGFDAILLDAPCSGLGVIHRKPDIKWSKEARDIDALVQVQKELLDAAASMLKPGGTLVYSTCTWEPRENQEQLAAFLSRHPGFKPDFRLAEVLPEQVRGSAVLGEGWVQILPHHFQSDGFFIARLVKNG</sequence>
<keyword evidence="10 14" id="KW-0694">RNA-binding</keyword>
<evidence type="ECO:0000313" key="16">
    <source>
        <dbReference type="EMBL" id="SEN16137.1"/>
    </source>
</evidence>
<keyword evidence="9 14" id="KW-0949">S-adenosyl-L-methionine</keyword>
<dbReference type="InterPro" id="IPR006027">
    <property type="entry name" value="NusB_RsmB_TIM44"/>
</dbReference>
<dbReference type="InterPro" id="IPR018314">
    <property type="entry name" value="RsmB/NOL1/NOP2-like_CS"/>
</dbReference>
<evidence type="ECO:0000256" key="9">
    <source>
        <dbReference type="ARBA" id="ARBA00022691"/>
    </source>
</evidence>
<dbReference type="PANTHER" id="PTHR22807">
    <property type="entry name" value="NOP2 YEAST -RELATED NOL1/NOP2/FMU SUN DOMAIN-CONTAINING"/>
    <property type="match status" value="1"/>
</dbReference>
<protein>
    <recommendedName>
        <fullName evidence="4">16S rRNA (cytosine(967)-C(5))-methyltransferase</fullName>
        <ecNumber evidence="4">2.1.1.176</ecNumber>
    </recommendedName>
    <alternativeName>
        <fullName evidence="11">16S rRNA m5C967 methyltransferase</fullName>
    </alternativeName>
    <alternativeName>
        <fullName evidence="12">rRNA (cytosine-C(5)-)-methyltransferase RsmB</fullName>
    </alternativeName>
</protein>
<comment type="catalytic activity">
    <reaction evidence="13">
        <text>cytidine(967) in 16S rRNA + S-adenosyl-L-methionine = 5-methylcytidine(967) in 16S rRNA + S-adenosyl-L-homocysteine + H(+)</text>
        <dbReference type="Rhea" id="RHEA:42748"/>
        <dbReference type="Rhea" id="RHEA-COMP:10219"/>
        <dbReference type="Rhea" id="RHEA-COMP:10220"/>
        <dbReference type="ChEBI" id="CHEBI:15378"/>
        <dbReference type="ChEBI" id="CHEBI:57856"/>
        <dbReference type="ChEBI" id="CHEBI:59789"/>
        <dbReference type="ChEBI" id="CHEBI:74483"/>
        <dbReference type="ChEBI" id="CHEBI:82748"/>
        <dbReference type="EC" id="2.1.1.176"/>
    </reaction>
</comment>
<evidence type="ECO:0000256" key="11">
    <source>
        <dbReference type="ARBA" id="ARBA00030399"/>
    </source>
</evidence>
<feature type="binding site" evidence="14">
    <location>
        <position position="335"/>
    </location>
    <ligand>
        <name>S-adenosyl-L-methionine</name>
        <dbReference type="ChEBI" id="CHEBI:59789"/>
    </ligand>
</feature>
<evidence type="ECO:0000256" key="7">
    <source>
        <dbReference type="ARBA" id="ARBA00022603"/>
    </source>
</evidence>
<dbReference type="InterPro" id="IPR001678">
    <property type="entry name" value="MeTrfase_RsmB-F_NOP2_dom"/>
</dbReference>
<dbReference type="GO" id="GO:0006355">
    <property type="term" value="P:regulation of DNA-templated transcription"/>
    <property type="evidence" value="ECO:0007669"/>
    <property type="project" value="InterPro"/>
</dbReference>
<dbReference type="Gene3D" id="3.40.50.150">
    <property type="entry name" value="Vaccinia Virus protein VP39"/>
    <property type="match status" value="1"/>
</dbReference>
<dbReference type="GO" id="GO:0003723">
    <property type="term" value="F:RNA binding"/>
    <property type="evidence" value="ECO:0007669"/>
    <property type="project" value="UniProtKB-UniRule"/>
</dbReference>
<keyword evidence="17" id="KW-1185">Reference proteome</keyword>
<evidence type="ECO:0000259" key="15">
    <source>
        <dbReference type="PROSITE" id="PS51686"/>
    </source>
</evidence>
<evidence type="ECO:0000256" key="6">
    <source>
        <dbReference type="ARBA" id="ARBA00022552"/>
    </source>
</evidence>
<evidence type="ECO:0000256" key="8">
    <source>
        <dbReference type="ARBA" id="ARBA00022679"/>
    </source>
</evidence>
<dbReference type="NCBIfam" id="NF011494">
    <property type="entry name" value="PRK14902.1"/>
    <property type="match status" value="1"/>
</dbReference>
<proteinExistence type="inferred from homology"/>
<dbReference type="InterPro" id="IPR029063">
    <property type="entry name" value="SAM-dependent_MTases_sf"/>
</dbReference>
<feature type="active site" description="Nucleophile" evidence="14">
    <location>
        <position position="388"/>
    </location>
</feature>
<dbReference type="Pfam" id="PF01029">
    <property type="entry name" value="NusB"/>
    <property type="match status" value="1"/>
</dbReference>
<evidence type="ECO:0000256" key="10">
    <source>
        <dbReference type="ARBA" id="ARBA00022884"/>
    </source>
</evidence>
<dbReference type="InterPro" id="IPR004573">
    <property type="entry name" value="rRNA_ssu_MeTfrase_B"/>
</dbReference>
<evidence type="ECO:0000256" key="3">
    <source>
        <dbReference type="ARBA" id="ARBA00007494"/>
    </source>
</evidence>
<dbReference type="CDD" id="cd02440">
    <property type="entry name" value="AdoMet_MTases"/>
    <property type="match status" value="1"/>
</dbReference>
<evidence type="ECO:0000256" key="2">
    <source>
        <dbReference type="ARBA" id="ARBA00004496"/>
    </source>
</evidence>
<dbReference type="GO" id="GO:0005737">
    <property type="term" value="C:cytoplasm"/>
    <property type="evidence" value="ECO:0007669"/>
    <property type="project" value="UniProtKB-SubCell"/>
</dbReference>
<dbReference type="Gene3D" id="1.10.940.10">
    <property type="entry name" value="NusB-like"/>
    <property type="match status" value="1"/>
</dbReference>
<dbReference type="AlphaFoldDB" id="A0A1H8EBB7"/>
<dbReference type="SUPFAM" id="SSF48013">
    <property type="entry name" value="NusB-like"/>
    <property type="match status" value="1"/>
</dbReference>
<dbReference type="EC" id="2.1.1.176" evidence="4"/>
<dbReference type="PANTHER" id="PTHR22807:SF53">
    <property type="entry name" value="RIBOSOMAL RNA SMALL SUBUNIT METHYLTRANSFERASE B-RELATED"/>
    <property type="match status" value="1"/>
</dbReference>
<accession>A0A1H8EBB7</accession>
<dbReference type="Pfam" id="PF01189">
    <property type="entry name" value="Methyltr_RsmB-F"/>
    <property type="match status" value="1"/>
</dbReference>
<keyword evidence="8 14" id="KW-0808">Transferase</keyword>
<organism evidence="16 17">
    <name type="scientific">Lihuaxuella thermophila</name>
    <dbReference type="NCBI Taxonomy" id="1173111"/>
    <lineage>
        <taxon>Bacteria</taxon>
        <taxon>Bacillati</taxon>
        <taxon>Bacillota</taxon>
        <taxon>Bacilli</taxon>
        <taxon>Bacillales</taxon>
        <taxon>Thermoactinomycetaceae</taxon>
        <taxon>Lihuaxuella</taxon>
    </lineage>
</organism>
<evidence type="ECO:0000313" key="17">
    <source>
        <dbReference type="Proteomes" id="UP000199695"/>
    </source>
</evidence>